<gene>
    <name evidence="1" type="ORF">BT62DRAFT_935163</name>
</gene>
<dbReference type="RefSeq" id="XP_043036705.1">
    <property type="nucleotide sequence ID" value="XM_043186875.1"/>
</dbReference>
<dbReference type="GeneID" id="66109172"/>
<dbReference type="OrthoDB" id="426133at2759"/>
<protein>
    <submittedName>
        <fullName evidence="1">Uncharacterized protein</fullName>
    </submittedName>
</protein>
<name>A0A9P7VMT9_9AGAR</name>
<dbReference type="EMBL" id="MU250546">
    <property type="protein sequence ID" value="KAG7443205.1"/>
    <property type="molecule type" value="Genomic_DNA"/>
</dbReference>
<organism evidence="1 2">
    <name type="scientific">Guyanagaster necrorhizus</name>
    <dbReference type="NCBI Taxonomy" id="856835"/>
    <lineage>
        <taxon>Eukaryota</taxon>
        <taxon>Fungi</taxon>
        <taxon>Dikarya</taxon>
        <taxon>Basidiomycota</taxon>
        <taxon>Agaricomycotina</taxon>
        <taxon>Agaricomycetes</taxon>
        <taxon>Agaricomycetidae</taxon>
        <taxon>Agaricales</taxon>
        <taxon>Marasmiineae</taxon>
        <taxon>Physalacriaceae</taxon>
        <taxon>Guyanagaster</taxon>
    </lineage>
</organism>
<dbReference type="Proteomes" id="UP000812287">
    <property type="component" value="Unassembled WGS sequence"/>
</dbReference>
<sequence>LDFTRRLRRIYDRQPIFVFTPWGWPAADGQISYYYNGRYEQIVNMRTIKISSSSMRQVGSRGMMFSWSILSLHSSQYPLRL</sequence>
<evidence type="ECO:0000313" key="2">
    <source>
        <dbReference type="Proteomes" id="UP000812287"/>
    </source>
</evidence>
<proteinExistence type="predicted"/>
<feature type="non-terminal residue" evidence="1">
    <location>
        <position position="81"/>
    </location>
</feature>
<keyword evidence="2" id="KW-1185">Reference proteome</keyword>
<reference evidence="1" key="1">
    <citation type="submission" date="2020-11" db="EMBL/GenBank/DDBJ databases">
        <title>Adaptations for nitrogen fixation in a non-lichenized fungal sporocarp promotes dispersal by wood-feeding termites.</title>
        <authorList>
            <consortium name="DOE Joint Genome Institute"/>
            <person name="Koch R.A."/>
            <person name="Yoon G."/>
            <person name="Arayal U."/>
            <person name="Lail K."/>
            <person name="Amirebrahimi M."/>
            <person name="Labutti K."/>
            <person name="Lipzen A."/>
            <person name="Riley R."/>
            <person name="Barry K."/>
            <person name="Henrissat B."/>
            <person name="Grigoriev I.V."/>
            <person name="Herr J.R."/>
            <person name="Aime M.C."/>
        </authorList>
    </citation>
    <scope>NUCLEOTIDE SEQUENCE</scope>
    <source>
        <strain evidence="1">MCA 3950</strain>
    </source>
</reference>
<evidence type="ECO:0000313" key="1">
    <source>
        <dbReference type="EMBL" id="KAG7443205.1"/>
    </source>
</evidence>
<dbReference type="AlphaFoldDB" id="A0A9P7VMT9"/>
<feature type="non-terminal residue" evidence="1">
    <location>
        <position position="1"/>
    </location>
</feature>
<accession>A0A9P7VMT9</accession>
<comment type="caution">
    <text evidence="1">The sequence shown here is derived from an EMBL/GenBank/DDBJ whole genome shotgun (WGS) entry which is preliminary data.</text>
</comment>